<reference evidence="1 2" key="1">
    <citation type="submission" date="2016-10" db="EMBL/GenBank/DDBJ databases">
        <title>Comparative genomics of Bacillus thuringiensis reveals a path to pathogens against multiple invertebrate hosts.</title>
        <authorList>
            <person name="Zheng J."/>
            <person name="Gao Q."/>
            <person name="Liu H."/>
            <person name="Peng D."/>
            <person name="Ruan L."/>
            <person name="Sun M."/>
        </authorList>
    </citation>
    <scope>NUCLEOTIDE SEQUENCE [LARGE SCALE GENOMIC DNA]</scope>
    <source>
        <strain evidence="1">BGSC 4W1</strain>
    </source>
</reference>
<dbReference type="Proteomes" id="UP000195087">
    <property type="component" value="Unassembled WGS sequence"/>
</dbReference>
<dbReference type="EMBL" id="NFEH01000133">
    <property type="protein sequence ID" value="OTZ65579.1"/>
    <property type="molecule type" value="Genomic_DNA"/>
</dbReference>
<evidence type="ECO:0008006" key="3">
    <source>
        <dbReference type="Google" id="ProtNLM"/>
    </source>
</evidence>
<proteinExistence type="predicted"/>
<name>A0A9X6JH37_BACUK</name>
<protein>
    <recommendedName>
        <fullName evidence="3">Cysteine-rich VLP domain-containing protein</fullName>
    </recommendedName>
</protein>
<sequence length="112" mass="13064">MEAKDCCNLIKEVNGEKNWCVLRDAHCPLLVKHDRYKFDKEEIKCDYLNLLNGIDSKHGVVKEVSVSSKQCNGCKKIFKTDNLRLRYCSDVCRKSARRKTERNSRIRNTLAK</sequence>
<organism evidence="1 2">
    <name type="scientific">Bacillus thuringiensis serovar kumamotoensis</name>
    <dbReference type="NCBI Taxonomy" id="132267"/>
    <lineage>
        <taxon>Bacteria</taxon>
        <taxon>Bacillati</taxon>
        <taxon>Bacillota</taxon>
        <taxon>Bacilli</taxon>
        <taxon>Bacillales</taxon>
        <taxon>Bacillaceae</taxon>
        <taxon>Bacillus</taxon>
        <taxon>Bacillus cereus group</taxon>
    </lineage>
</organism>
<evidence type="ECO:0000313" key="2">
    <source>
        <dbReference type="Proteomes" id="UP000195087"/>
    </source>
</evidence>
<dbReference type="AlphaFoldDB" id="A0A9X6JH37"/>
<gene>
    <name evidence="1" type="ORF">BK769_33260</name>
</gene>
<evidence type="ECO:0000313" key="1">
    <source>
        <dbReference type="EMBL" id="OTZ65579.1"/>
    </source>
</evidence>
<accession>A0A9X6JH37</accession>
<comment type="caution">
    <text evidence="1">The sequence shown here is derived from an EMBL/GenBank/DDBJ whole genome shotgun (WGS) entry which is preliminary data.</text>
</comment>